<feature type="signal peptide" evidence="1">
    <location>
        <begin position="1"/>
        <end position="19"/>
    </location>
</feature>
<name>A0A7S4MU22_9EUKA</name>
<dbReference type="EMBL" id="HBKP01025623">
    <property type="protein sequence ID" value="CAE2241539.1"/>
    <property type="molecule type" value="Transcribed_RNA"/>
</dbReference>
<proteinExistence type="predicted"/>
<gene>
    <name evidence="2" type="ORF">VSP0166_LOCUS17830</name>
</gene>
<protein>
    <submittedName>
        <fullName evidence="2">Uncharacterized protein</fullName>
    </submittedName>
</protein>
<feature type="chain" id="PRO_5031344515" evidence="1">
    <location>
        <begin position="20"/>
        <end position="127"/>
    </location>
</feature>
<evidence type="ECO:0000256" key="1">
    <source>
        <dbReference type="SAM" id="SignalP"/>
    </source>
</evidence>
<accession>A0A7S4MU22</accession>
<sequence>MFFKFFFVALVLLVLSVYGQEGSNCECDCPAFHCGLVYAVPDDDDDSACDDCDTHDDDDIIYRPVYYGPVDDDFAGILGDDDEFELVSRMGGLTINHIDDDDEITASSVSALSASFTIVVLVAASLL</sequence>
<reference evidence="2" key="1">
    <citation type="submission" date="2021-01" db="EMBL/GenBank/DDBJ databases">
        <authorList>
            <person name="Corre E."/>
            <person name="Pelletier E."/>
            <person name="Niang G."/>
            <person name="Scheremetjew M."/>
            <person name="Finn R."/>
            <person name="Kale V."/>
            <person name="Holt S."/>
            <person name="Cochrane G."/>
            <person name="Meng A."/>
            <person name="Brown T."/>
            <person name="Cohen L."/>
        </authorList>
    </citation>
    <scope>NUCLEOTIDE SEQUENCE</scope>
    <source>
        <strain evidence="2">DIVA3 518/3/11/1/6</strain>
    </source>
</reference>
<evidence type="ECO:0000313" key="2">
    <source>
        <dbReference type="EMBL" id="CAE2241539.1"/>
    </source>
</evidence>
<dbReference type="AlphaFoldDB" id="A0A7S4MU22"/>
<organism evidence="2">
    <name type="scientific">Vannella robusta</name>
    <dbReference type="NCBI Taxonomy" id="1487602"/>
    <lineage>
        <taxon>Eukaryota</taxon>
        <taxon>Amoebozoa</taxon>
        <taxon>Discosea</taxon>
        <taxon>Flabellinia</taxon>
        <taxon>Vannellidae</taxon>
        <taxon>Vannella</taxon>
    </lineage>
</organism>
<keyword evidence="1" id="KW-0732">Signal</keyword>